<keyword evidence="2" id="KW-1185">Reference proteome</keyword>
<reference evidence="1 2" key="1">
    <citation type="submission" date="2023-11" db="EMBL/GenBank/DDBJ databases">
        <authorList>
            <person name="Cook R."/>
            <person name="Crisci M."/>
            <person name="Pye H."/>
            <person name="Adriaenssens E."/>
            <person name="Santini J."/>
        </authorList>
    </citation>
    <scope>NUCLEOTIDE SEQUENCE [LARGE SCALE GENOMIC DNA]</scope>
    <source>
        <strain evidence="1">Lak_Megaphage_RVC_JS4_GC31</strain>
    </source>
</reference>
<dbReference type="EMBL" id="OR769222">
    <property type="protein sequence ID" value="WQJ52793.1"/>
    <property type="molecule type" value="Genomic_DNA"/>
</dbReference>
<name>A0ABZ0Z0V2_9CAUD</name>
<organism evidence="1 2">
    <name type="scientific">phage Lak_Megaphage_RVC_JS4_GC31</name>
    <dbReference type="NCBI Taxonomy" id="3109228"/>
    <lineage>
        <taxon>Viruses</taxon>
        <taxon>Duplodnaviria</taxon>
        <taxon>Heunggongvirae</taxon>
        <taxon>Uroviricota</taxon>
        <taxon>Caudoviricetes</taxon>
        <taxon>Caudoviricetes code 15 clade</taxon>
    </lineage>
</organism>
<evidence type="ECO:0000313" key="2">
    <source>
        <dbReference type="Proteomes" id="UP001349343"/>
    </source>
</evidence>
<evidence type="ECO:0000313" key="1">
    <source>
        <dbReference type="EMBL" id="WQJ52793.1"/>
    </source>
</evidence>
<sequence>MRKQVIKGDIYVTMQIPVEFTIDDTYGEYDPDSEFADEDGWVFDPEPYGIDEILEQEGNDHIKKDIELLEQKGWRIEEVVCEEKEQKYIR</sequence>
<protein>
    <recommendedName>
        <fullName evidence="3">Transposase</fullName>
    </recommendedName>
</protein>
<evidence type="ECO:0008006" key="3">
    <source>
        <dbReference type="Google" id="ProtNLM"/>
    </source>
</evidence>
<proteinExistence type="predicted"/>
<accession>A0ABZ0Z0V2</accession>
<dbReference type="Proteomes" id="UP001349343">
    <property type="component" value="Segment"/>
</dbReference>